<dbReference type="PANTHER" id="PTHR34047:SF7">
    <property type="entry name" value="RNA-DIRECTED DNA POLYMERASE"/>
    <property type="match status" value="1"/>
</dbReference>
<dbReference type="EMBL" id="JAGQDG010000004">
    <property type="protein sequence ID" value="MBQ0936154.1"/>
    <property type="molecule type" value="Genomic_DNA"/>
</dbReference>
<keyword evidence="7" id="KW-0051">Antiviral defense</keyword>
<accession>A0ABS5DYI9</accession>
<evidence type="ECO:0000256" key="10">
    <source>
        <dbReference type="SAM" id="MobiDB-lite"/>
    </source>
</evidence>
<keyword evidence="4" id="KW-0479">Metal-binding</keyword>
<keyword evidence="11" id="KW-0812">Transmembrane</keyword>
<keyword evidence="11" id="KW-0472">Membrane</keyword>
<name>A0ABS5DYI9_9BURK</name>
<dbReference type="Pfam" id="PF00078">
    <property type="entry name" value="RVT_1"/>
    <property type="match status" value="1"/>
</dbReference>
<dbReference type="PRINTS" id="PR00866">
    <property type="entry name" value="RNADNAPOLMS"/>
</dbReference>
<dbReference type="InterPro" id="IPR051083">
    <property type="entry name" value="GrpII_Intron_Splice-Mob/Def"/>
</dbReference>
<dbReference type="PROSITE" id="PS50878">
    <property type="entry name" value="RT_POL"/>
    <property type="match status" value="1"/>
</dbReference>
<feature type="compositionally biased region" description="Basic and acidic residues" evidence="10">
    <location>
        <begin position="520"/>
        <end position="530"/>
    </location>
</feature>
<feature type="compositionally biased region" description="Polar residues" evidence="10">
    <location>
        <begin position="545"/>
        <end position="566"/>
    </location>
</feature>
<feature type="domain" description="Reverse transcriptase" evidence="12">
    <location>
        <begin position="166"/>
        <end position="400"/>
    </location>
</feature>
<evidence type="ECO:0000256" key="7">
    <source>
        <dbReference type="ARBA" id="ARBA00023118"/>
    </source>
</evidence>
<feature type="transmembrane region" description="Helical" evidence="11">
    <location>
        <begin position="613"/>
        <end position="631"/>
    </location>
</feature>
<evidence type="ECO:0000259" key="12">
    <source>
        <dbReference type="PROSITE" id="PS50878"/>
    </source>
</evidence>
<evidence type="ECO:0000256" key="2">
    <source>
        <dbReference type="ARBA" id="ARBA00022679"/>
    </source>
</evidence>
<dbReference type="InterPro" id="IPR000477">
    <property type="entry name" value="RT_dom"/>
</dbReference>
<feature type="transmembrane region" description="Helical" evidence="11">
    <location>
        <begin position="576"/>
        <end position="601"/>
    </location>
</feature>
<keyword evidence="3" id="KW-0548">Nucleotidyltransferase</keyword>
<evidence type="ECO:0000313" key="14">
    <source>
        <dbReference type="Proteomes" id="UP000672097"/>
    </source>
</evidence>
<keyword evidence="6 13" id="KW-0695">RNA-directed DNA polymerase</keyword>
<feature type="region of interest" description="Disordered" evidence="10">
    <location>
        <begin position="520"/>
        <end position="566"/>
    </location>
</feature>
<keyword evidence="5" id="KW-0460">Magnesium</keyword>
<feature type="compositionally biased region" description="Low complexity" evidence="10">
    <location>
        <begin position="531"/>
        <end position="544"/>
    </location>
</feature>
<keyword evidence="14" id="KW-1185">Reference proteome</keyword>
<reference evidence="13 14" key="1">
    <citation type="submission" date="2021-04" db="EMBL/GenBank/DDBJ databases">
        <title>The genome sequence of type strain Ideonella paludis KCTC 32238.</title>
        <authorList>
            <person name="Liu Y."/>
        </authorList>
    </citation>
    <scope>NUCLEOTIDE SEQUENCE [LARGE SCALE GENOMIC DNA]</scope>
    <source>
        <strain evidence="13 14">KCTC 32238</strain>
    </source>
</reference>
<dbReference type="SUPFAM" id="SSF56672">
    <property type="entry name" value="DNA/RNA polymerases"/>
    <property type="match status" value="1"/>
</dbReference>
<evidence type="ECO:0000256" key="6">
    <source>
        <dbReference type="ARBA" id="ARBA00022918"/>
    </source>
</evidence>
<comment type="catalytic activity">
    <reaction evidence="9">
        <text>DNA(n) + a 2'-deoxyribonucleoside 5'-triphosphate = DNA(n+1) + diphosphate</text>
        <dbReference type="Rhea" id="RHEA:22508"/>
        <dbReference type="Rhea" id="RHEA-COMP:17339"/>
        <dbReference type="Rhea" id="RHEA-COMP:17340"/>
        <dbReference type="ChEBI" id="CHEBI:33019"/>
        <dbReference type="ChEBI" id="CHEBI:61560"/>
        <dbReference type="ChEBI" id="CHEBI:173112"/>
        <dbReference type="EC" id="2.7.7.49"/>
    </reaction>
</comment>
<protein>
    <recommendedName>
        <fullName evidence="1">RNA-directed DNA polymerase</fullName>
        <ecNumber evidence="1">2.7.7.49</ecNumber>
    </recommendedName>
</protein>
<evidence type="ECO:0000313" key="13">
    <source>
        <dbReference type="EMBL" id="MBQ0936154.1"/>
    </source>
</evidence>
<dbReference type="EC" id="2.7.7.49" evidence="1"/>
<keyword evidence="2" id="KW-0808">Transferase</keyword>
<comment type="similarity">
    <text evidence="8">Belongs to the bacterial reverse transcriptase family.</text>
</comment>
<dbReference type="Proteomes" id="UP000672097">
    <property type="component" value="Unassembled WGS sequence"/>
</dbReference>
<evidence type="ECO:0000256" key="4">
    <source>
        <dbReference type="ARBA" id="ARBA00022723"/>
    </source>
</evidence>
<comment type="caution">
    <text evidence="13">The sequence shown here is derived from an EMBL/GenBank/DDBJ whole genome shotgun (WGS) entry which is preliminary data.</text>
</comment>
<gene>
    <name evidence="13" type="ORF">KAK11_12515</name>
</gene>
<evidence type="ECO:0000256" key="1">
    <source>
        <dbReference type="ARBA" id="ARBA00012493"/>
    </source>
</evidence>
<dbReference type="GO" id="GO:0003964">
    <property type="term" value="F:RNA-directed DNA polymerase activity"/>
    <property type="evidence" value="ECO:0007669"/>
    <property type="project" value="UniProtKB-KW"/>
</dbReference>
<proteinExistence type="inferred from homology"/>
<evidence type="ECO:0000256" key="5">
    <source>
        <dbReference type="ARBA" id="ARBA00022842"/>
    </source>
</evidence>
<dbReference type="InterPro" id="IPR043502">
    <property type="entry name" value="DNA/RNA_pol_sf"/>
</dbReference>
<dbReference type="InterPro" id="IPR000123">
    <property type="entry name" value="Reverse_transcriptase_msDNA"/>
</dbReference>
<dbReference type="CDD" id="cd03487">
    <property type="entry name" value="RT_Bac_retron_II"/>
    <property type="match status" value="1"/>
</dbReference>
<dbReference type="PANTHER" id="PTHR34047">
    <property type="entry name" value="NUCLEAR INTRON MATURASE 1, MITOCHONDRIAL-RELATED"/>
    <property type="match status" value="1"/>
</dbReference>
<keyword evidence="11" id="KW-1133">Transmembrane helix</keyword>
<organism evidence="13 14">
    <name type="scientific">Ideonella paludis</name>
    <dbReference type="NCBI Taxonomy" id="1233411"/>
    <lineage>
        <taxon>Bacteria</taxon>
        <taxon>Pseudomonadati</taxon>
        <taxon>Pseudomonadota</taxon>
        <taxon>Betaproteobacteria</taxon>
        <taxon>Burkholderiales</taxon>
        <taxon>Sphaerotilaceae</taxon>
        <taxon>Ideonella</taxon>
    </lineage>
</organism>
<evidence type="ECO:0000256" key="8">
    <source>
        <dbReference type="ARBA" id="ARBA00034120"/>
    </source>
</evidence>
<evidence type="ECO:0000256" key="3">
    <source>
        <dbReference type="ARBA" id="ARBA00022695"/>
    </source>
</evidence>
<dbReference type="RefSeq" id="WP_210809465.1">
    <property type="nucleotide sequence ID" value="NZ_JAGQDG010000004.1"/>
</dbReference>
<evidence type="ECO:0000256" key="9">
    <source>
        <dbReference type="ARBA" id="ARBA00048173"/>
    </source>
</evidence>
<sequence>MTERTPTRAELLARIALSSKDAVVLAEMQRLGFWPKDAAQPTLESALIQREAELQQALNELQDELRVKGDPQAALQAMRQARMARAREQREAHAQVREKARYERALRWHQARDTEVGFLGLGVSGGLQADADPAGTTARLVRSGLPALSTPLELAQAMGLGLPELKFLCFHREVARTTHYRRFDLPKKTGGVRTISAPMPRLKRAQYWVLDQILVKVPCHDAAHGFMPGRSIVSNAAPHCAQAVVINLDLKDFFPSIHFPRIKGVFQGLGYGEAVASLLALLCSENVCDELEVDGERFFVGGKGRERVLPQGAPTSPMLTNILCRKLDRRLQGLADKLGFTYTRYADDLTFSASEEGATRVGSLLRQVHHVLRSEGFTPHPDKQRVMRQGARQEVTGVVVNAKPSVSRTERRKLRAALHRAKTQGLAAATWQGQAASRDVLVGYARFVRMVSAPQGQALLQQALALPGTAPSAAAARADAFRVMAAKGQAPQRRQGAWWQPTPPPLPQLALTAQQVKTARQERLNAERAARQAAKRPAAPAQGRDANTQAPGMSHTQGHTPDAPTTSAPPVSWWRFFLQLFILIRVAVGLKSALFLMLGALCLGHALMTRRQGWIRFALTLVILAVLSSFTKL</sequence>
<evidence type="ECO:0000256" key="11">
    <source>
        <dbReference type="SAM" id="Phobius"/>
    </source>
</evidence>